<keyword evidence="2" id="KW-1185">Reference proteome</keyword>
<dbReference type="PANTHER" id="PTHR48009">
    <property type="entry name" value="LEUCINE-RICH REPEAT (LRR) FAMILY PROTEIN"/>
    <property type="match status" value="1"/>
</dbReference>
<organism evidence="1 2">
    <name type="scientific">Protea cynaroides</name>
    <dbReference type="NCBI Taxonomy" id="273540"/>
    <lineage>
        <taxon>Eukaryota</taxon>
        <taxon>Viridiplantae</taxon>
        <taxon>Streptophyta</taxon>
        <taxon>Embryophyta</taxon>
        <taxon>Tracheophyta</taxon>
        <taxon>Spermatophyta</taxon>
        <taxon>Magnoliopsida</taxon>
        <taxon>Proteales</taxon>
        <taxon>Proteaceae</taxon>
        <taxon>Protea</taxon>
    </lineage>
</organism>
<protein>
    <submittedName>
        <fullName evidence="1">Uncharacterized protein</fullName>
    </submittedName>
</protein>
<proteinExistence type="predicted"/>
<dbReference type="Gene3D" id="3.80.10.10">
    <property type="entry name" value="Ribonuclease Inhibitor"/>
    <property type="match status" value="1"/>
</dbReference>
<name>A0A9Q0R0H5_9MAGN</name>
<evidence type="ECO:0000313" key="1">
    <source>
        <dbReference type="EMBL" id="KAJ4978507.1"/>
    </source>
</evidence>
<dbReference type="InterPro" id="IPR053213">
    <property type="entry name" value="RLP29"/>
</dbReference>
<dbReference type="PANTHER" id="PTHR48009:SF7">
    <property type="entry name" value="LEUCINE-RICH REPEAT (LRR) FAMILY PROTEIN"/>
    <property type="match status" value="1"/>
</dbReference>
<sequence>MSELVALDQSSNDLQGLLPTFMVTMPKLSALSLEKNKFTGMISSQYALKAVILIEGTSTFARLLLGGNYLFGPILGPLMSMKPGSANVSLVDNCFYGCLETFFFCQGGVQKSLIACKIFRPIIP</sequence>
<gene>
    <name evidence="1" type="ORF">NE237_009287</name>
</gene>
<accession>A0A9Q0R0H5</accession>
<comment type="caution">
    <text evidence="1">The sequence shown here is derived from an EMBL/GenBank/DDBJ whole genome shotgun (WGS) entry which is preliminary data.</text>
</comment>
<dbReference type="Proteomes" id="UP001141806">
    <property type="component" value="Unassembled WGS sequence"/>
</dbReference>
<evidence type="ECO:0000313" key="2">
    <source>
        <dbReference type="Proteomes" id="UP001141806"/>
    </source>
</evidence>
<dbReference type="SUPFAM" id="SSF52058">
    <property type="entry name" value="L domain-like"/>
    <property type="match status" value="1"/>
</dbReference>
<dbReference type="AlphaFoldDB" id="A0A9Q0R0H5"/>
<reference evidence="1" key="1">
    <citation type="journal article" date="2023" name="Plant J.">
        <title>The genome of the king protea, Protea cynaroides.</title>
        <authorList>
            <person name="Chang J."/>
            <person name="Duong T.A."/>
            <person name="Schoeman C."/>
            <person name="Ma X."/>
            <person name="Roodt D."/>
            <person name="Barker N."/>
            <person name="Li Z."/>
            <person name="Van de Peer Y."/>
            <person name="Mizrachi E."/>
        </authorList>
    </citation>
    <scope>NUCLEOTIDE SEQUENCE</scope>
    <source>
        <tissue evidence="1">Young leaves</tissue>
    </source>
</reference>
<dbReference type="OrthoDB" id="676979at2759"/>
<dbReference type="InterPro" id="IPR032675">
    <property type="entry name" value="LRR_dom_sf"/>
</dbReference>
<dbReference type="EMBL" id="JAMYWD010000002">
    <property type="protein sequence ID" value="KAJ4978507.1"/>
    <property type="molecule type" value="Genomic_DNA"/>
</dbReference>